<gene>
    <name evidence="10" type="ORF">IM660_16220</name>
</gene>
<dbReference type="PRINTS" id="PR01036">
    <property type="entry name" value="TCRTETB"/>
</dbReference>
<comment type="subcellular location">
    <subcellularLocation>
        <location evidence="1">Cell membrane</location>
        <topology evidence="1">Multi-pass membrane protein</topology>
    </subcellularLocation>
</comment>
<dbReference type="InterPro" id="IPR036259">
    <property type="entry name" value="MFS_trans_sf"/>
</dbReference>
<feature type="transmembrane region" description="Helical" evidence="8">
    <location>
        <begin position="246"/>
        <end position="268"/>
    </location>
</feature>
<evidence type="ECO:0000256" key="4">
    <source>
        <dbReference type="ARBA" id="ARBA00022475"/>
    </source>
</evidence>
<feature type="transmembrane region" description="Helical" evidence="8">
    <location>
        <begin position="203"/>
        <end position="225"/>
    </location>
</feature>
<dbReference type="Pfam" id="PF07690">
    <property type="entry name" value="MFS_1"/>
    <property type="match status" value="1"/>
</dbReference>
<protein>
    <submittedName>
        <fullName evidence="10">MFS transporter</fullName>
    </submittedName>
</protein>
<dbReference type="Gene3D" id="1.20.1250.20">
    <property type="entry name" value="MFS general substrate transporter like domains"/>
    <property type="match status" value="1"/>
</dbReference>
<evidence type="ECO:0000259" key="9">
    <source>
        <dbReference type="PROSITE" id="PS50850"/>
    </source>
</evidence>
<keyword evidence="11" id="KW-1185">Reference proteome</keyword>
<dbReference type="PROSITE" id="PS50850">
    <property type="entry name" value="MFS"/>
    <property type="match status" value="1"/>
</dbReference>
<name>A0A7M1SZ68_9MICO</name>
<dbReference type="EMBL" id="CP063169">
    <property type="protein sequence ID" value="QOR72835.1"/>
    <property type="molecule type" value="Genomic_DNA"/>
</dbReference>
<keyword evidence="5 8" id="KW-0812">Transmembrane</keyword>
<dbReference type="InterPro" id="IPR011701">
    <property type="entry name" value="MFS"/>
</dbReference>
<feature type="transmembrane region" description="Helical" evidence="8">
    <location>
        <begin position="378"/>
        <end position="397"/>
    </location>
</feature>
<feature type="transmembrane region" description="Helical" evidence="8">
    <location>
        <begin position="336"/>
        <end position="358"/>
    </location>
</feature>
<evidence type="ECO:0000256" key="1">
    <source>
        <dbReference type="ARBA" id="ARBA00004651"/>
    </source>
</evidence>
<feature type="transmembrane region" description="Helical" evidence="8">
    <location>
        <begin position="25"/>
        <end position="43"/>
    </location>
</feature>
<dbReference type="InterPro" id="IPR020846">
    <property type="entry name" value="MFS_dom"/>
</dbReference>
<dbReference type="KEGG" id="halt:IM660_16220"/>
<organism evidence="10 11">
    <name type="scientific">Ruania alkalisoli</name>
    <dbReference type="NCBI Taxonomy" id="2779775"/>
    <lineage>
        <taxon>Bacteria</taxon>
        <taxon>Bacillati</taxon>
        <taxon>Actinomycetota</taxon>
        <taxon>Actinomycetes</taxon>
        <taxon>Micrococcales</taxon>
        <taxon>Ruaniaceae</taxon>
        <taxon>Ruania</taxon>
    </lineage>
</organism>
<feature type="transmembrane region" description="Helical" evidence="8">
    <location>
        <begin position="113"/>
        <end position="134"/>
    </location>
</feature>
<feature type="transmembrane region" description="Helical" evidence="8">
    <location>
        <begin position="311"/>
        <end position="330"/>
    </location>
</feature>
<dbReference type="Proteomes" id="UP000593758">
    <property type="component" value="Chromosome"/>
</dbReference>
<evidence type="ECO:0000256" key="7">
    <source>
        <dbReference type="ARBA" id="ARBA00023136"/>
    </source>
</evidence>
<comment type="similarity">
    <text evidence="2">Belongs to the major facilitator superfamily. TCR/Tet family.</text>
</comment>
<dbReference type="PANTHER" id="PTHR23501:SF197">
    <property type="entry name" value="COMD"/>
    <property type="match status" value="1"/>
</dbReference>
<dbReference type="Gene3D" id="1.20.1720.10">
    <property type="entry name" value="Multidrug resistance protein D"/>
    <property type="match status" value="1"/>
</dbReference>
<sequence>MISTTIVSTALPTIMADLGGTQRQYTWVITAALLAMAITTPIWGKLADLFDKKILVQTAIVLFVIGSVGAGAAQAIPAMMAFRAVQGLAMGGLTALVQAVLGTIIPPRERGRYFGYMGAVMAVATVSGPLLGGVITDHLHWRWCFFVCVPLAVIAIAVLQATLTLPAAPRARLRIDVAGAVLVAIAAALPMLWVTFAGNDFAWLSWQTAAFLGGALLAAVILMRVELRASQPIIPLRVLRNRTTGLMIVASIAVGVAMFGTGVFATQYFQLAGGHSPTTAGLMTIPLIVSQMVAGIASGQIVTRTGRWRPVMLVAAVLLVVGLGGLGLVLDHTTPYWIVAVFMAVSGMGVGGLIQNIVLAVQNTVDVKDVGASSATIAFFRSVGGTIGVSVLGAVLANQVTSRITDGVQALGMDASQVGASQGSLDVASLPAALQDLFHHAYGDSFGLLFEIAGAASIVTLLAIVLVRETVLRTTVHMATERAD</sequence>
<evidence type="ECO:0000256" key="3">
    <source>
        <dbReference type="ARBA" id="ARBA00022448"/>
    </source>
</evidence>
<dbReference type="GO" id="GO:0005886">
    <property type="term" value="C:plasma membrane"/>
    <property type="evidence" value="ECO:0007669"/>
    <property type="project" value="UniProtKB-SubCell"/>
</dbReference>
<evidence type="ECO:0000313" key="10">
    <source>
        <dbReference type="EMBL" id="QOR72835.1"/>
    </source>
</evidence>
<feature type="transmembrane region" description="Helical" evidence="8">
    <location>
        <begin position="140"/>
        <end position="165"/>
    </location>
</feature>
<reference evidence="10 11" key="1">
    <citation type="submission" date="2020-10" db="EMBL/GenBank/DDBJ databases">
        <title>Haloactinobacterium sp. RN3S43, a bacterium isolated from saline soil.</title>
        <authorList>
            <person name="Sun J.-Q."/>
        </authorList>
    </citation>
    <scope>NUCLEOTIDE SEQUENCE [LARGE SCALE GENOMIC DNA]</scope>
    <source>
        <strain evidence="10 11">RN3S43</strain>
    </source>
</reference>
<dbReference type="SUPFAM" id="SSF103473">
    <property type="entry name" value="MFS general substrate transporter"/>
    <property type="match status" value="1"/>
</dbReference>
<keyword evidence="4" id="KW-1003">Cell membrane</keyword>
<feature type="transmembrane region" description="Helical" evidence="8">
    <location>
        <begin position="177"/>
        <end position="197"/>
    </location>
</feature>
<feature type="transmembrane region" description="Helical" evidence="8">
    <location>
        <begin position="280"/>
        <end position="299"/>
    </location>
</feature>
<keyword evidence="6 8" id="KW-1133">Transmembrane helix</keyword>
<evidence type="ECO:0000256" key="8">
    <source>
        <dbReference type="SAM" id="Phobius"/>
    </source>
</evidence>
<proteinExistence type="inferred from homology"/>
<keyword evidence="7 8" id="KW-0472">Membrane</keyword>
<feature type="domain" description="Major facilitator superfamily (MFS) profile" evidence="9">
    <location>
        <begin position="1"/>
        <end position="471"/>
    </location>
</feature>
<dbReference type="FunFam" id="1.20.1720.10:FF:000004">
    <property type="entry name" value="EmrB/QacA family drug resistance transporter"/>
    <property type="match status" value="1"/>
</dbReference>
<keyword evidence="3" id="KW-0813">Transport</keyword>
<evidence type="ECO:0000313" key="11">
    <source>
        <dbReference type="Proteomes" id="UP000593758"/>
    </source>
</evidence>
<evidence type="ECO:0000256" key="6">
    <source>
        <dbReference type="ARBA" id="ARBA00022989"/>
    </source>
</evidence>
<dbReference type="PANTHER" id="PTHR23501">
    <property type="entry name" value="MAJOR FACILITATOR SUPERFAMILY"/>
    <property type="match status" value="1"/>
</dbReference>
<dbReference type="GO" id="GO:0022857">
    <property type="term" value="F:transmembrane transporter activity"/>
    <property type="evidence" value="ECO:0007669"/>
    <property type="project" value="InterPro"/>
</dbReference>
<feature type="transmembrane region" description="Helical" evidence="8">
    <location>
        <begin position="82"/>
        <end position="101"/>
    </location>
</feature>
<feature type="transmembrane region" description="Helical" evidence="8">
    <location>
        <begin position="446"/>
        <end position="467"/>
    </location>
</feature>
<evidence type="ECO:0000256" key="2">
    <source>
        <dbReference type="ARBA" id="ARBA00007520"/>
    </source>
</evidence>
<evidence type="ECO:0000256" key="5">
    <source>
        <dbReference type="ARBA" id="ARBA00022692"/>
    </source>
</evidence>
<dbReference type="AlphaFoldDB" id="A0A7M1SZ68"/>
<feature type="transmembrane region" description="Helical" evidence="8">
    <location>
        <begin position="55"/>
        <end position="76"/>
    </location>
</feature>
<accession>A0A7M1SZ68</accession>